<organism evidence="1 2">
    <name type="scientific">Allocoleopsis franciscana PCC 7113</name>
    <dbReference type="NCBI Taxonomy" id="1173027"/>
    <lineage>
        <taxon>Bacteria</taxon>
        <taxon>Bacillati</taxon>
        <taxon>Cyanobacteriota</taxon>
        <taxon>Cyanophyceae</taxon>
        <taxon>Coleofasciculales</taxon>
        <taxon>Coleofasciculaceae</taxon>
        <taxon>Allocoleopsis</taxon>
        <taxon>Allocoleopsis franciscana</taxon>
    </lineage>
</organism>
<keyword evidence="2" id="KW-1185">Reference proteome</keyword>
<evidence type="ECO:0000313" key="2">
    <source>
        <dbReference type="Proteomes" id="UP000010471"/>
    </source>
</evidence>
<dbReference type="PATRIC" id="fig|1173027.3.peg.7079"/>
<evidence type="ECO:0000313" key="1">
    <source>
        <dbReference type="EMBL" id="AFZ21985.1"/>
    </source>
</evidence>
<dbReference type="OrthoDB" id="517639at2"/>
<dbReference type="InterPro" id="IPR025132">
    <property type="entry name" value="DUF4058"/>
</dbReference>
<protein>
    <recommendedName>
        <fullName evidence="3">DUF4058 domain-containing protein</fullName>
    </recommendedName>
</protein>
<dbReference type="HOGENOM" id="CLU_093165_0_0_3"/>
<accession>K9WNK2</accession>
<dbReference type="Proteomes" id="UP000010471">
    <property type="component" value="Plasmid pMIC7113.01"/>
</dbReference>
<proteinExistence type="predicted"/>
<dbReference type="Pfam" id="PF13267">
    <property type="entry name" value="DUF4058"/>
    <property type="match status" value="1"/>
</dbReference>
<reference evidence="1 2" key="1">
    <citation type="submission" date="2012-06" db="EMBL/GenBank/DDBJ databases">
        <title>Finished plasmid 1 of genome of Microcoleus sp. PCC 7113.</title>
        <authorList>
            <consortium name="US DOE Joint Genome Institute"/>
            <person name="Gugger M."/>
            <person name="Coursin T."/>
            <person name="Rippka R."/>
            <person name="Tandeau De Marsac N."/>
            <person name="Huntemann M."/>
            <person name="Wei C.-L."/>
            <person name="Han J."/>
            <person name="Detter J.C."/>
            <person name="Han C."/>
            <person name="Tapia R."/>
            <person name="Chen A."/>
            <person name="Kyrpides N."/>
            <person name="Mavromatis K."/>
            <person name="Markowitz V."/>
            <person name="Szeto E."/>
            <person name="Ivanova N."/>
            <person name="Pagani I."/>
            <person name="Pati A."/>
            <person name="Goodwin L."/>
            <person name="Nordberg H.P."/>
            <person name="Cantor M.N."/>
            <person name="Hua S.X."/>
            <person name="Woyke T."/>
            <person name="Kerfeld C.A."/>
        </authorList>
    </citation>
    <scope>NUCLEOTIDE SEQUENCE [LARGE SCALE GENOMIC DNA]</scope>
    <source>
        <strain evidence="1 2">PCC 7113</strain>
        <plasmid evidence="1 2">pMIC7113.01</plasmid>
    </source>
</reference>
<dbReference type="EMBL" id="CP003631">
    <property type="protein sequence ID" value="AFZ21985.1"/>
    <property type="molecule type" value="Genomic_DNA"/>
</dbReference>
<keyword evidence="1" id="KW-0614">Plasmid</keyword>
<evidence type="ECO:0008006" key="3">
    <source>
        <dbReference type="Google" id="ProtNLM"/>
    </source>
</evidence>
<dbReference type="KEGG" id="mic:Mic7113_6403"/>
<dbReference type="RefSeq" id="WP_015186112.1">
    <property type="nucleotide sequence ID" value="NC_019739.1"/>
</dbReference>
<sequence length="257" mass="29042">MRSPFPGMNPYLENPELWSAVHNRLIVAMADDLVERLSENYRVEIEKRTYFSNDESVLVGIPDVAVLTGKTAEPTSSVATVSLPVQPEQVTVPVAEEVNERYLEIRDVATGTVVTVIELLSPKNKRSGEGRLAYERKRNRVLASATHLVEIDLLRGGKPFPIRSENLGDYRILICRGDRRPTGELYAFGLRQPIPPVPIPLMLGEEEPILELQPLLDRVYEKGRYYLAIDYKKPPQPPLSEEDTRWAETLLKGRLQG</sequence>
<dbReference type="AlphaFoldDB" id="K9WNK2"/>
<gene>
    <name evidence="1" type="ORF">Mic7113_6403</name>
</gene>
<name>K9WNK2_9CYAN</name>
<geneLocation type="plasmid" evidence="1 2">
    <name>pMIC7113.01</name>
</geneLocation>